<reference evidence="6 7" key="1">
    <citation type="submission" date="2017-06" db="EMBL/GenBank/DDBJ databases">
        <title>Cmopartive genomic analysis of Ambrosia Fusariam Clade fungi.</title>
        <authorList>
            <person name="Stajich J.E."/>
            <person name="Carrillo J."/>
            <person name="Kijimoto T."/>
            <person name="Eskalen A."/>
            <person name="O'Donnell K."/>
            <person name="Kasson M."/>
        </authorList>
    </citation>
    <scope>NUCLEOTIDE SEQUENCE [LARGE SCALE GENOMIC DNA]</scope>
    <source>
        <strain evidence="6 7">NRRL 20438</strain>
    </source>
</reference>
<organism evidence="6 7">
    <name type="scientific">Fusarium ambrosium</name>
    <dbReference type="NCBI Taxonomy" id="131363"/>
    <lineage>
        <taxon>Eukaryota</taxon>
        <taxon>Fungi</taxon>
        <taxon>Dikarya</taxon>
        <taxon>Ascomycota</taxon>
        <taxon>Pezizomycotina</taxon>
        <taxon>Sordariomycetes</taxon>
        <taxon>Hypocreomycetidae</taxon>
        <taxon>Hypocreales</taxon>
        <taxon>Nectriaceae</taxon>
        <taxon>Fusarium</taxon>
        <taxon>Fusarium solani species complex</taxon>
    </lineage>
</organism>
<evidence type="ECO:0000313" key="6">
    <source>
        <dbReference type="EMBL" id="RSL92395.1"/>
    </source>
</evidence>
<dbReference type="Proteomes" id="UP000288429">
    <property type="component" value="Unassembled WGS sequence"/>
</dbReference>
<proteinExistence type="inferred from homology"/>
<comment type="similarity">
    <text evidence="1">Belongs to the peptidase S33 family.</text>
</comment>
<evidence type="ECO:0000256" key="3">
    <source>
        <dbReference type="SAM" id="MobiDB-lite"/>
    </source>
</evidence>
<accession>A0A428SRH4</accession>
<evidence type="ECO:0000256" key="1">
    <source>
        <dbReference type="ARBA" id="ARBA00010088"/>
    </source>
</evidence>
<dbReference type="InterPro" id="IPR029058">
    <property type="entry name" value="AB_hydrolase_fold"/>
</dbReference>
<comment type="caution">
    <text evidence="6">The sequence shown here is derived from an EMBL/GenBank/DDBJ whole genome shotgun (WGS) entry which is preliminary data.</text>
</comment>
<dbReference type="SUPFAM" id="SSF53474">
    <property type="entry name" value="alpha/beta-Hydrolases"/>
    <property type="match status" value="1"/>
</dbReference>
<keyword evidence="7" id="KW-1185">Reference proteome</keyword>
<dbReference type="Gene3D" id="3.40.50.1820">
    <property type="entry name" value="alpha/beta hydrolase"/>
    <property type="match status" value="1"/>
</dbReference>
<feature type="transmembrane region" description="Helical" evidence="4">
    <location>
        <begin position="37"/>
        <end position="55"/>
    </location>
</feature>
<protein>
    <recommendedName>
        <fullName evidence="5">Peptidase S33 tripeptidyl aminopeptidase-like C-terminal domain-containing protein</fullName>
    </recommendedName>
</protein>
<dbReference type="PANTHER" id="PTHR43248">
    <property type="entry name" value="2-SUCCINYL-6-HYDROXY-2,4-CYCLOHEXADIENE-1-CARBOXYLATE SYNTHASE"/>
    <property type="match status" value="1"/>
</dbReference>
<gene>
    <name evidence="6" type="ORF">CDV31_015180</name>
</gene>
<keyword evidence="4" id="KW-0472">Membrane</keyword>
<sequence length="706" mass="78939">MYSELANVQRELVGEDNVRFIEALHYRGEGEYYMSDFAAAAITFTVTSTGFLRIFGPDHWSYLTAQVCYAAPTACLVIILFVCFAKLDSYLVLSTPRYGDATGIAGKTSATTTPTLTSPYGRFPEAKDPFHFIPCTNLSLPPQIDDPDPDRTWASLFNPDPQQWSWGRRVRHGQDDHNNESGARRDDQYDGRGIYLCGYLDLPLNYQNDSDTRIVRLAVTKFQVSGLARIDRTEFQTEPAPGRKSRRTIVIEPGGPGGSGTGELWQEAEGVTNKLSDGQFDVLGWDPRGTNASQPTWTCYSDGAYRDRWKLLRRKHREELADPISHLRTVDAINNATFLACHQLHGDVGRFLGTTSVTRDLDEIRKALGEEELTGYLISYGTAIGQTYASMFPNHVGRLILDGADNYKNYRQLGGFAWYSLDNVTDAWRDGFLGECLKAGPEYCALAEPPSSRMKGPVTLADLDSRMQALFQSLIAQPLPGFTESGGPALITHSQLALMLYIALYDPKTWPDTAQMLFELEAGNSTLAAGFVEKAWYHPPTSPLHRFISPEEFLWLVVCADAFDAPQPEDGLLWWDRLWSNMTDQSWLSATFRLSIVLPCRHFNTYWPNPPGVHRGDLSHTLRTPIVFIAGTYDPATPLRPARNLAKEMGQNARLVIHHGYGHTSRQDPSNCTDAIGKAYMLNGTLPNEFETHCYANQSPYLPTRA</sequence>
<dbReference type="InterPro" id="IPR051601">
    <property type="entry name" value="Serine_prot/Carboxylest_S33"/>
</dbReference>
<evidence type="ECO:0000259" key="5">
    <source>
        <dbReference type="Pfam" id="PF08386"/>
    </source>
</evidence>
<name>A0A428SRH4_9HYPO</name>
<keyword evidence="4" id="KW-1133">Transmembrane helix</keyword>
<keyword evidence="4" id="KW-0812">Transmembrane</keyword>
<evidence type="ECO:0000256" key="4">
    <source>
        <dbReference type="SAM" id="Phobius"/>
    </source>
</evidence>
<evidence type="ECO:0000256" key="2">
    <source>
        <dbReference type="ARBA" id="ARBA00022801"/>
    </source>
</evidence>
<dbReference type="EMBL" id="NIZV01000383">
    <property type="protein sequence ID" value="RSL92395.1"/>
    <property type="molecule type" value="Genomic_DNA"/>
</dbReference>
<dbReference type="PANTHER" id="PTHR43248:SF25">
    <property type="entry name" value="AB HYDROLASE-1 DOMAIN-CONTAINING PROTEIN-RELATED"/>
    <property type="match status" value="1"/>
</dbReference>
<dbReference type="Pfam" id="PF08386">
    <property type="entry name" value="Abhydrolase_4"/>
    <property type="match status" value="1"/>
</dbReference>
<dbReference type="AlphaFoldDB" id="A0A428SRH4"/>
<feature type="transmembrane region" description="Helical" evidence="4">
    <location>
        <begin position="67"/>
        <end position="87"/>
    </location>
</feature>
<feature type="region of interest" description="Disordered" evidence="3">
    <location>
        <begin position="164"/>
        <end position="187"/>
    </location>
</feature>
<dbReference type="InterPro" id="IPR013595">
    <property type="entry name" value="Pept_S33_TAP-like_C"/>
</dbReference>
<feature type="compositionally biased region" description="Basic and acidic residues" evidence="3">
    <location>
        <begin position="172"/>
        <end position="187"/>
    </location>
</feature>
<feature type="region of interest" description="Disordered" evidence="3">
    <location>
        <begin position="236"/>
        <end position="262"/>
    </location>
</feature>
<feature type="domain" description="Peptidase S33 tripeptidyl aminopeptidase-like C-terminal" evidence="5">
    <location>
        <begin position="606"/>
        <end position="689"/>
    </location>
</feature>
<dbReference type="GO" id="GO:0016787">
    <property type="term" value="F:hydrolase activity"/>
    <property type="evidence" value="ECO:0007669"/>
    <property type="project" value="UniProtKB-KW"/>
</dbReference>
<keyword evidence="2" id="KW-0378">Hydrolase</keyword>
<evidence type="ECO:0000313" key="7">
    <source>
        <dbReference type="Proteomes" id="UP000288429"/>
    </source>
</evidence>